<dbReference type="GO" id="GO:0005886">
    <property type="term" value="C:plasma membrane"/>
    <property type="evidence" value="ECO:0007669"/>
    <property type="project" value="UniProtKB-SubCell"/>
</dbReference>
<evidence type="ECO:0000256" key="8">
    <source>
        <dbReference type="ARBA" id="ARBA00023133"/>
    </source>
</evidence>
<feature type="transmembrane region" description="Helical" evidence="11">
    <location>
        <begin position="7"/>
        <end position="26"/>
    </location>
</feature>
<reference evidence="12 13" key="1">
    <citation type="submission" date="2019-03" db="EMBL/GenBank/DDBJ databases">
        <title>Genomic Encyclopedia of Type Strains, Phase IV (KMG-IV): sequencing the most valuable type-strain genomes for metagenomic binning, comparative biology and taxonomic classification.</title>
        <authorList>
            <person name="Goeker M."/>
        </authorList>
    </citation>
    <scope>NUCLEOTIDE SEQUENCE [LARGE SCALE GENOMIC DNA]</scope>
    <source>
        <strain evidence="12 13">DSM 28697</strain>
    </source>
</reference>
<keyword evidence="9 11" id="KW-0472">Membrane</keyword>
<evidence type="ECO:0000256" key="6">
    <source>
        <dbReference type="ARBA" id="ARBA00023002"/>
    </source>
</evidence>
<sequence length="307" mass="34288">MQQLMRALGVFSVFCMLLVLLGGALVTKTDSGAGCGTTWPLCHGEFLPQDLSKDTLIEWSHRSISAYTGIIVGIFSVWAFVRFRSKEARLLSILSVFFLVLQALIGAGAVVWGQSDFILALHFGISLVSFSSTLLLTLFVFENTSTKPRRLVSIPHGMRKELVWLMVYLYAVVYSGAFVRHIGASIVCQGYPFCSNEGGILPTNMYEWVHMGHRAAAGLFFLWLLFFLIRTWRKSDVSKSVKWILTLAFMFVSLQVISGALIIITLLSLSISLLHALFISCLFGTLSYLLLLSYRSYRVEKAERKAA</sequence>
<dbReference type="HAMAP" id="MF_01664">
    <property type="entry name" value="HemeA_synth_type1"/>
    <property type="match status" value="1"/>
</dbReference>
<proteinExistence type="inferred from homology"/>
<evidence type="ECO:0000256" key="4">
    <source>
        <dbReference type="ARBA" id="ARBA00022723"/>
    </source>
</evidence>
<dbReference type="GO" id="GO:0120547">
    <property type="term" value="F:heme A synthase activity"/>
    <property type="evidence" value="ECO:0007669"/>
    <property type="project" value="UniProtKB-EC"/>
</dbReference>
<keyword evidence="8 11" id="KW-0350">Heme biosynthesis</keyword>
<dbReference type="GO" id="GO:0046872">
    <property type="term" value="F:metal ion binding"/>
    <property type="evidence" value="ECO:0007669"/>
    <property type="project" value="UniProtKB-KW"/>
</dbReference>
<dbReference type="OrthoDB" id="9816428at2"/>
<dbReference type="InterPro" id="IPR003780">
    <property type="entry name" value="COX15/CtaA_fam"/>
</dbReference>
<feature type="transmembrane region" description="Helical" evidence="11">
    <location>
        <begin position="118"/>
        <end position="141"/>
    </location>
</feature>
<dbReference type="PANTHER" id="PTHR35457">
    <property type="entry name" value="HEME A SYNTHASE"/>
    <property type="match status" value="1"/>
</dbReference>
<feature type="transmembrane region" description="Helical" evidence="11">
    <location>
        <begin position="64"/>
        <end position="83"/>
    </location>
</feature>
<keyword evidence="13" id="KW-1185">Reference proteome</keyword>
<keyword evidence="4 11" id="KW-0479">Metal-binding</keyword>
<keyword evidence="6 11" id="KW-0560">Oxidoreductase</keyword>
<protein>
    <recommendedName>
        <fullName evidence="11">Heme A synthase</fullName>
        <shortName evidence="11">HAS</shortName>
        <ecNumber evidence="11">1.17.99.9</ecNumber>
    </recommendedName>
    <alternativeName>
        <fullName evidence="11">Cytochrome aa3-controlling protein</fullName>
    </alternativeName>
</protein>
<evidence type="ECO:0000256" key="5">
    <source>
        <dbReference type="ARBA" id="ARBA00022989"/>
    </source>
</evidence>
<feature type="transmembrane region" description="Helical" evidence="11">
    <location>
        <begin position="211"/>
        <end position="229"/>
    </location>
</feature>
<comment type="pathway">
    <text evidence="11">Porphyrin-containing compound metabolism; heme A biosynthesis; heme A from heme O: step 1/1.</text>
</comment>
<dbReference type="Pfam" id="PF02628">
    <property type="entry name" value="COX15-CtaA"/>
    <property type="match status" value="1"/>
</dbReference>
<dbReference type="UniPathway" id="UPA00269">
    <property type="reaction ID" value="UER00713"/>
</dbReference>
<evidence type="ECO:0000313" key="13">
    <source>
        <dbReference type="Proteomes" id="UP000295632"/>
    </source>
</evidence>
<dbReference type="Proteomes" id="UP000295632">
    <property type="component" value="Unassembled WGS sequence"/>
</dbReference>
<accession>A0A4R6U7F9</accession>
<keyword evidence="10" id="KW-1015">Disulfide bond</keyword>
<comment type="subunit">
    <text evidence="11">Interacts with CtaB.</text>
</comment>
<comment type="caution">
    <text evidence="12">The sequence shown here is derived from an EMBL/GenBank/DDBJ whole genome shotgun (WGS) entry which is preliminary data.</text>
</comment>
<feature type="binding site" description="axial binding residue" evidence="11">
    <location>
        <position position="275"/>
    </location>
    <ligand>
        <name>heme</name>
        <dbReference type="ChEBI" id="CHEBI:30413"/>
    </ligand>
    <ligandPart>
        <name>Fe</name>
        <dbReference type="ChEBI" id="CHEBI:18248"/>
    </ligandPart>
</feature>
<keyword evidence="2 11" id="KW-1003">Cell membrane</keyword>
<dbReference type="EC" id="1.17.99.9" evidence="11"/>
<keyword evidence="3 11" id="KW-0812">Transmembrane</keyword>
<feature type="binding site" description="axial binding residue" evidence="11">
    <location>
        <position position="213"/>
    </location>
    <ligand>
        <name>heme</name>
        <dbReference type="ChEBI" id="CHEBI:30413"/>
    </ligand>
    <ligandPart>
        <name>Fe</name>
        <dbReference type="ChEBI" id="CHEBI:18248"/>
    </ligandPart>
</feature>
<evidence type="ECO:0000256" key="9">
    <source>
        <dbReference type="ARBA" id="ARBA00023136"/>
    </source>
</evidence>
<name>A0A4R6U7F9_9BACI</name>
<dbReference type="AlphaFoldDB" id="A0A4R6U7F9"/>
<comment type="subcellular location">
    <subcellularLocation>
        <location evidence="11">Cell membrane</location>
        <topology evidence="11">Multi-pass membrane protein</topology>
    </subcellularLocation>
    <subcellularLocation>
        <location evidence="1">Membrane</location>
        <topology evidence="1">Multi-pass membrane protein</topology>
    </subcellularLocation>
</comment>
<evidence type="ECO:0000256" key="3">
    <source>
        <dbReference type="ARBA" id="ARBA00022692"/>
    </source>
</evidence>
<evidence type="ECO:0000256" key="1">
    <source>
        <dbReference type="ARBA" id="ARBA00004141"/>
    </source>
</evidence>
<evidence type="ECO:0000313" key="12">
    <source>
        <dbReference type="EMBL" id="TDQ42281.1"/>
    </source>
</evidence>
<dbReference type="PANTHER" id="PTHR35457:SF1">
    <property type="entry name" value="HEME A SYNTHASE"/>
    <property type="match status" value="1"/>
</dbReference>
<gene>
    <name evidence="11" type="primary">ctaA</name>
    <name evidence="12" type="ORF">EV213_102312</name>
</gene>
<evidence type="ECO:0000256" key="2">
    <source>
        <dbReference type="ARBA" id="ARBA00022475"/>
    </source>
</evidence>
<feature type="transmembrane region" description="Helical" evidence="11">
    <location>
        <begin position="273"/>
        <end position="294"/>
    </location>
</feature>
<dbReference type="GO" id="GO:0006784">
    <property type="term" value="P:heme A biosynthetic process"/>
    <property type="evidence" value="ECO:0007669"/>
    <property type="project" value="UniProtKB-UniRule"/>
</dbReference>
<keyword evidence="5 11" id="KW-1133">Transmembrane helix</keyword>
<organism evidence="12 13">
    <name type="scientific">Aureibacillus halotolerans</name>
    <dbReference type="NCBI Taxonomy" id="1508390"/>
    <lineage>
        <taxon>Bacteria</taxon>
        <taxon>Bacillati</taxon>
        <taxon>Bacillota</taxon>
        <taxon>Bacilli</taxon>
        <taxon>Bacillales</taxon>
        <taxon>Bacillaceae</taxon>
        <taxon>Aureibacillus</taxon>
    </lineage>
</organism>
<dbReference type="InterPro" id="IPR050450">
    <property type="entry name" value="COX15/CtaA_HemeA_synthase"/>
</dbReference>
<comment type="similarity">
    <text evidence="11">Belongs to the COX15/CtaA family. Type 1 subfamily.</text>
</comment>
<comment type="cofactor">
    <cofactor evidence="11">
        <name>heme b</name>
        <dbReference type="ChEBI" id="CHEBI:60344"/>
    </cofactor>
</comment>
<evidence type="ECO:0000256" key="10">
    <source>
        <dbReference type="ARBA" id="ARBA00023157"/>
    </source>
</evidence>
<feature type="transmembrane region" description="Helical" evidence="11">
    <location>
        <begin position="241"/>
        <end position="267"/>
    </location>
</feature>
<dbReference type="RefSeq" id="WP_133579160.1">
    <property type="nucleotide sequence ID" value="NZ_SNYJ01000002.1"/>
</dbReference>
<keyword evidence="7 11" id="KW-0408">Iron</keyword>
<feature type="transmembrane region" description="Helical" evidence="11">
    <location>
        <begin position="162"/>
        <end position="183"/>
    </location>
</feature>
<dbReference type="EMBL" id="SNYJ01000002">
    <property type="protein sequence ID" value="TDQ42281.1"/>
    <property type="molecule type" value="Genomic_DNA"/>
</dbReference>
<comment type="catalytic activity">
    <reaction evidence="11">
        <text>Fe(II)-heme o + 2 A + H2O = Fe(II)-heme a + 2 AH2</text>
        <dbReference type="Rhea" id="RHEA:63388"/>
        <dbReference type="ChEBI" id="CHEBI:13193"/>
        <dbReference type="ChEBI" id="CHEBI:15377"/>
        <dbReference type="ChEBI" id="CHEBI:17499"/>
        <dbReference type="ChEBI" id="CHEBI:60530"/>
        <dbReference type="ChEBI" id="CHEBI:61715"/>
        <dbReference type="EC" id="1.17.99.9"/>
    </reaction>
</comment>
<evidence type="ECO:0000256" key="11">
    <source>
        <dbReference type="HAMAP-Rule" id="MF_01664"/>
    </source>
</evidence>
<evidence type="ECO:0000256" key="7">
    <source>
        <dbReference type="ARBA" id="ARBA00023004"/>
    </source>
</evidence>
<dbReference type="InterPro" id="IPR023755">
    <property type="entry name" value="HemeA_Synthase_type1"/>
</dbReference>
<comment type="function">
    <text evidence="11">Catalyzes the conversion of heme O to heme A by two successive hydroxylations of the methyl group at C8. The first hydroxylation forms heme I, the second hydroxylation results in an unstable dihydroxymethyl group, which spontaneously dehydrates, resulting in the formyl group of heme A.</text>
</comment>
<feature type="transmembrane region" description="Helical" evidence="11">
    <location>
        <begin position="90"/>
        <end position="112"/>
    </location>
</feature>